<feature type="compositionally biased region" description="Low complexity" evidence="1">
    <location>
        <begin position="13"/>
        <end position="31"/>
    </location>
</feature>
<proteinExistence type="predicted"/>
<protein>
    <submittedName>
        <fullName evidence="2">YjgB family protein</fullName>
    </submittedName>
</protein>
<gene>
    <name evidence="2" type="ORF">H7C19_31075</name>
</gene>
<dbReference type="EMBL" id="JACJVP010000062">
    <property type="protein sequence ID" value="MBB6675113.1"/>
    <property type="molecule type" value="Genomic_DNA"/>
</dbReference>
<sequence length="207" mass="21201">MTACASGNGGSNGAASPPASPSASATSPVASDPLPGTDPTPSAGAGTGTKPPASPPARTAETDDTGAELKELLKLAQKGRAPGIAYAAHTGLIDDVEKDWGKADKTEAAGKGIYATYAKKNAVIGFNKGSQIFDVRSSDPKLQKLTLKQIERTLGKPADTTKNGDDAIYVYNAGKQFQLKFVIPKSTGQVDHISVFSPQDAVNNMAG</sequence>
<dbReference type="AlphaFoldDB" id="A0A7X0VJ21"/>
<dbReference type="Proteomes" id="UP000547209">
    <property type="component" value="Unassembled WGS sequence"/>
</dbReference>
<name>A0A7X0VJ21_9BACL</name>
<feature type="region of interest" description="Disordered" evidence="1">
    <location>
        <begin position="1"/>
        <end position="68"/>
    </location>
</feature>
<comment type="caution">
    <text evidence="2">The sequence shown here is derived from an EMBL/GenBank/DDBJ whole genome shotgun (WGS) entry which is preliminary data.</text>
</comment>
<evidence type="ECO:0000256" key="1">
    <source>
        <dbReference type="SAM" id="MobiDB-lite"/>
    </source>
</evidence>
<dbReference type="InterPro" id="IPR025453">
    <property type="entry name" value="DUF4309"/>
</dbReference>
<keyword evidence="3" id="KW-1185">Reference proteome</keyword>
<evidence type="ECO:0000313" key="3">
    <source>
        <dbReference type="Proteomes" id="UP000547209"/>
    </source>
</evidence>
<reference evidence="2 3" key="1">
    <citation type="submission" date="2020-08" db="EMBL/GenBank/DDBJ databases">
        <title>Cohnella phylogeny.</title>
        <authorList>
            <person name="Dunlap C."/>
        </authorList>
    </citation>
    <scope>NUCLEOTIDE SEQUENCE [LARGE SCALE GENOMIC DNA]</scope>
    <source>
        <strain evidence="2 3">DSM 28246</strain>
    </source>
</reference>
<accession>A0A7X0VJ21</accession>
<evidence type="ECO:0000313" key="2">
    <source>
        <dbReference type="EMBL" id="MBB6675113.1"/>
    </source>
</evidence>
<dbReference type="Pfam" id="PF14172">
    <property type="entry name" value="DUF4309"/>
    <property type="match status" value="1"/>
</dbReference>
<organism evidence="2 3">
    <name type="scientific">Cohnella nanjingensis</name>
    <dbReference type="NCBI Taxonomy" id="1387779"/>
    <lineage>
        <taxon>Bacteria</taxon>
        <taxon>Bacillati</taxon>
        <taxon>Bacillota</taxon>
        <taxon>Bacilli</taxon>
        <taxon>Bacillales</taxon>
        <taxon>Paenibacillaceae</taxon>
        <taxon>Cohnella</taxon>
    </lineage>
</organism>